<evidence type="ECO:0000313" key="4">
    <source>
        <dbReference type="Proteomes" id="UP000185062"/>
    </source>
</evidence>
<evidence type="ECO:0000256" key="1">
    <source>
        <dbReference type="SAM" id="SignalP"/>
    </source>
</evidence>
<dbReference type="NCBIfam" id="TIGR02595">
    <property type="entry name" value="PEP_CTERM"/>
    <property type="match status" value="1"/>
</dbReference>
<feature type="chain" id="PRO_5009936083" evidence="1">
    <location>
        <begin position="26"/>
        <end position="330"/>
    </location>
</feature>
<organism evidence="3 4">
    <name type="scientific">Nitrosomonas cryotolerans ATCC 49181</name>
    <dbReference type="NCBI Taxonomy" id="1131553"/>
    <lineage>
        <taxon>Bacteria</taxon>
        <taxon>Pseudomonadati</taxon>
        <taxon>Pseudomonadota</taxon>
        <taxon>Betaproteobacteria</taxon>
        <taxon>Nitrosomonadales</taxon>
        <taxon>Nitrosomonadaceae</taxon>
        <taxon>Nitrosomonas</taxon>
    </lineage>
</organism>
<dbReference type="Proteomes" id="UP000185062">
    <property type="component" value="Unassembled WGS sequence"/>
</dbReference>
<keyword evidence="1" id="KW-0732">Signal</keyword>
<evidence type="ECO:0000259" key="2">
    <source>
        <dbReference type="Pfam" id="PF07589"/>
    </source>
</evidence>
<name>A0A1N6G0H0_9PROT</name>
<protein>
    <submittedName>
        <fullName evidence="3">PEP-CTERM protein-sorting domain-containing protein</fullName>
    </submittedName>
</protein>
<sequence>MKLKTLALATSIALSAMSTAGTAHAGALATSVLDMTNFTISKGGALLNRTAFDLLTITNTADVSANLNGVTSTDSGLGSGQDIDLGFVNVGGTGGYVENSYAVISNPPASTFAVADQSQFGSPIAGLEVGGVPIPTPATASQAAYVSLDAAGDGSSTANNGLTSSFIFTLGEGGELDFSFNARAYLEAYTDPTELFPTSASAQYSLFFTIDDLTTGANVVNWQPDGISLDNTGTSFGITNEIDPFRLNDAVARNAPLNGTSFRGASEGTAFSGTWSGRTVALLEDNRYQLTIRSGTLADANAAVTTIPEPATLALMGLGVLGLSLSRRRT</sequence>
<dbReference type="NCBIfam" id="NF041538">
    <property type="entry name" value="PEP_EDSA_1"/>
    <property type="match status" value="1"/>
</dbReference>
<accession>A0A1N6G0H0</accession>
<dbReference type="InterPro" id="IPR013424">
    <property type="entry name" value="Ice-binding_C"/>
</dbReference>
<feature type="signal peptide" evidence="1">
    <location>
        <begin position="1"/>
        <end position="25"/>
    </location>
</feature>
<proteinExistence type="predicted"/>
<keyword evidence="4" id="KW-1185">Reference proteome</keyword>
<dbReference type="Pfam" id="PF07589">
    <property type="entry name" value="PEP-CTERM"/>
    <property type="match status" value="1"/>
</dbReference>
<evidence type="ECO:0000313" key="3">
    <source>
        <dbReference type="EMBL" id="SIO01049.1"/>
    </source>
</evidence>
<dbReference type="InterPro" id="IPR048213">
    <property type="entry name" value="EDSA_1-like"/>
</dbReference>
<dbReference type="AlphaFoldDB" id="A0A1N6G0H0"/>
<reference evidence="3 4" key="1">
    <citation type="submission" date="2016-12" db="EMBL/GenBank/DDBJ databases">
        <authorList>
            <person name="Song W.-J."/>
            <person name="Kurnit D.M."/>
        </authorList>
    </citation>
    <scope>NUCLEOTIDE SEQUENCE [LARGE SCALE GENOMIC DNA]</scope>
    <source>
        <strain evidence="3 4">ATCC 49181</strain>
    </source>
</reference>
<dbReference type="EMBL" id="FSRO01000001">
    <property type="protein sequence ID" value="SIO01049.1"/>
    <property type="molecule type" value="Genomic_DNA"/>
</dbReference>
<feature type="domain" description="Ice-binding protein C-terminal" evidence="2">
    <location>
        <begin position="306"/>
        <end position="328"/>
    </location>
</feature>
<gene>
    <name evidence="3" type="ORF">SAMN02743940_0492</name>
</gene>
<dbReference type="eggNOG" id="ENOG50317RQ">
    <property type="taxonomic scope" value="Bacteria"/>
</dbReference>